<dbReference type="Proteomes" id="UP000623842">
    <property type="component" value="Unassembled WGS sequence"/>
</dbReference>
<comment type="caution">
    <text evidence="9">The sequence shown here is derived from an EMBL/GenBank/DDBJ whole genome shotgun (WGS) entry which is preliminary data.</text>
</comment>
<evidence type="ECO:0000313" key="10">
    <source>
        <dbReference type="Proteomes" id="UP000623842"/>
    </source>
</evidence>
<dbReference type="Pfam" id="PF00171">
    <property type="entry name" value="Aldedh"/>
    <property type="match status" value="1"/>
</dbReference>
<reference evidence="9" key="2">
    <citation type="submission" date="2020-09" db="EMBL/GenBank/DDBJ databases">
        <authorList>
            <person name="Sun Q."/>
            <person name="Kim S."/>
        </authorList>
    </citation>
    <scope>NUCLEOTIDE SEQUENCE</scope>
    <source>
        <strain evidence="9">KCTC 42731</strain>
    </source>
</reference>
<dbReference type="InterPro" id="IPR016163">
    <property type="entry name" value="Ald_DH_C"/>
</dbReference>
<dbReference type="InterPro" id="IPR029510">
    <property type="entry name" value="Ald_DH_CS_GLU"/>
</dbReference>
<feature type="active site" evidence="5">
    <location>
        <position position="243"/>
    </location>
</feature>
<dbReference type="SUPFAM" id="SSF53720">
    <property type="entry name" value="ALDH-like"/>
    <property type="match status" value="1"/>
</dbReference>
<reference evidence="9" key="1">
    <citation type="journal article" date="2014" name="Int. J. Syst. Evol. Microbiol.">
        <title>Complete genome sequence of Corynebacterium casei LMG S-19264T (=DSM 44701T), isolated from a smear-ripened cheese.</title>
        <authorList>
            <consortium name="US DOE Joint Genome Institute (JGI-PGF)"/>
            <person name="Walter F."/>
            <person name="Albersmeier A."/>
            <person name="Kalinowski J."/>
            <person name="Ruckert C."/>
        </authorList>
    </citation>
    <scope>NUCLEOTIDE SEQUENCE</scope>
    <source>
        <strain evidence="9">KCTC 42731</strain>
    </source>
</reference>
<comment type="similarity">
    <text evidence="1 4 7">Belongs to the aldehyde dehydrogenase family.</text>
</comment>
<dbReference type="PANTHER" id="PTHR43570">
    <property type="entry name" value="ALDEHYDE DEHYDROGENASE"/>
    <property type="match status" value="1"/>
</dbReference>
<dbReference type="GO" id="GO:0006081">
    <property type="term" value="P:aldehyde metabolic process"/>
    <property type="evidence" value="ECO:0007669"/>
    <property type="project" value="InterPro"/>
</dbReference>
<dbReference type="InterPro" id="IPR015590">
    <property type="entry name" value="Aldehyde_DH_dom"/>
</dbReference>
<dbReference type="Gene3D" id="3.40.309.10">
    <property type="entry name" value="Aldehyde Dehydrogenase, Chain A, domain 2"/>
    <property type="match status" value="1"/>
</dbReference>
<keyword evidence="2 4" id="KW-0560">Oxidoreductase</keyword>
<dbReference type="AlphaFoldDB" id="A0A919BMW9"/>
<dbReference type="EMBL" id="BNCK01000008">
    <property type="protein sequence ID" value="GHG02126.1"/>
    <property type="molecule type" value="Genomic_DNA"/>
</dbReference>
<name>A0A919BMW9_9GAMM</name>
<dbReference type="Gene3D" id="3.40.605.10">
    <property type="entry name" value="Aldehyde Dehydrogenase, Chain A, domain 1"/>
    <property type="match status" value="1"/>
</dbReference>
<feature type="active site" evidence="5 6">
    <location>
        <position position="209"/>
    </location>
</feature>
<dbReference type="FunFam" id="3.40.605.10:FF:000004">
    <property type="entry name" value="Aldehyde dehydrogenase"/>
    <property type="match status" value="1"/>
</dbReference>
<dbReference type="PIRSF" id="PIRSF036492">
    <property type="entry name" value="ALDH"/>
    <property type="match status" value="1"/>
</dbReference>
<dbReference type="PANTHER" id="PTHR43570:SF16">
    <property type="entry name" value="ALDEHYDE DEHYDROGENASE TYPE III, ISOFORM Q"/>
    <property type="match status" value="1"/>
</dbReference>
<evidence type="ECO:0000313" key="9">
    <source>
        <dbReference type="EMBL" id="GHG02126.1"/>
    </source>
</evidence>
<gene>
    <name evidence="9" type="primary">aldA</name>
    <name evidence="9" type="ORF">GCM10017161_33700</name>
</gene>
<evidence type="ECO:0000256" key="1">
    <source>
        <dbReference type="ARBA" id="ARBA00009986"/>
    </source>
</evidence>
<evidence type="ECO:0000256" key="6">
    <source>
        <dbReference type="PROSITE-ProRule" id="PRU10007"/>
    </source>
</evidence>
<sequence length="457" mass="50964">MDFQLLIEQHRNCFNTNKTLNYAWRIEQLLQIKKLVQENDTLLYQALSQDLGKPTVESWLTEVSYVAGEVDYAVKRLKRWMKPKRVKTPIVAQPGRSFVQAEPLGVVLIIGAWNYPVQLILAPLVAAISAGNCAILKPSELSPAVSKVLADLVPKYLDPQAISVVEGAVEETTALLQLQFDHIMYTGNGAVARIIMAAAAKHLTPVTLELGGKSPVYVDETADIEITAQRIAWGKWLNAGQTCIAPDYILTNQQTGQLLIEALKKQIIKMFGSEPKLSDSYGRIVNERHCQRLIDYLTDLDPIIGGEHDLESKYIAPTVVLNPPLDSKLMTEEIFGAILPILIVNNFNEAKSFIRKRDKPLSAYLFSKDEHQQQSWVNEISAGSQCLNDVIMFNAVPELPFGGVGPSGFGQYSGKAGFDNFSHQKSVLKRPFIKDLPIRFAPYTKLKLLVLKMVRHL</sequence>
<dbReference type="InterPro" id="IPR016162">
    <property type="entry name" value="Ald_DH_N"/>
</dbReference>
<evidence type="ECO:0000256" key="2">
    <source>
        <dbReference type="ARBA" id="ARBA00023002"/>
    </source>
</evidence>
<dbReference type="GO" id="GO:0005737">
    <property type="term" value="C:cytoplasm"/>
    <property type="evidence" value="ECO:0007669"/>
    <property type="project" value="TreeGrafter"/>
</dbReference>
<dbReference type="RefSeq" id="WP_229854798.1">
    <property type="nucleotide sequence ID" value="NZ_BNCK01000008.1"/>
</dbReference>
<evidence type="ECO:0000259" key="8">
    <source>
        <dbReference type="Pfam" id="PF00171"/>
    </source>
</evidence>
<dbReference type="FunFam" id="3.40.309.10:FF:000003">
    <property type="entry name" value="Aldehyde dehydrogenase"/>
    <property type="match status" value="1"/>
</dbReference>
<keyword evidence="3" id="KW-0520">NAD</keyword>
<dbReference type="GO" id="GO:0004029">
    <property type="term" value="F:aldehyde dehydrogenase (NAD+) activity"/>
    <property type="evidence" value="ECO:0007669"/>
    <property type="project" value="TreeGrafter"/>
</dbReference>
<organism evidence="9 10">
    <name type="scientific">Thalassotalea marina</name>
    <dbReference type="NCBI Taxonomy" id="1673741"/>
    <lineage>
        <taxon>Bacteria</taxon>
        <taxon>Pseudomonadati</taxon>
        <taxon>Pseudomonadota</taxon>
        <taxon>Gammaproteobacteria</taxon>
        <taxon>Alteromonadales</taxon>
        <taxon>Colwelliaceae</taxon>
        <taxon>Thalassotalea</taxon>
    </lineage>
</organism>
<keyword evidence="10" id="KW-1185">Reference proteome</keyword>
<dbReference type="InterPro" id="IPR012394">
    <property type="entry name" value="Aldehyde_DH_NAD(P)"/>
</dbReference>
<evidence type="ECO:0000256" key="4">
    <source>
        <dbReference type="PIRNR" id="PIRNR036492"/>
    </source>
</evidence>
<dbReference type="PROSITE" id="PS00687">
    <property type="entry name" value="ALDEHYDE_DEHYDR_GLU"/>
    <property type="match status" value="1"/>
</dbReference>
<protein>
    <recommendedName>
        <fullName evidence="4">Aldehyde dehydrogenase</fullName>
    </recommendedName>
</protein>
<evidence type="ECO:0000256" key="5">
    <source>
        <dbReference type="PIRSR" id="PIRSR036492-1"/>
    </source>
</evidence>
<evidence type="ECO:0000256" key="3">
    <source>
        <dbReference type="ARBA" id="ARBA00023027"/>
    </source>
</evidence>
<dbReference type="InterPro" id="IPR016161">
    <property type="entry name" value="Ald_DH/histidinol_DH"/>
</dbReference>
<dbReference type="CDD" id="cd07087">
    <property type="entry name" value="ALDH_F3-13-14_CALDH-like"/>
    <property type="match status" value="1"/>
</dbReference>
<evidence type="ECO:0000256" key="7">
    <source>
        <dbReference type="RuleBase" id="RU003345"/>
    </source>
</evidence>
<proteinExistence type="inferred from homology"/>
<accession>A0A919BMW9</accession>
<feature type="domain" description="Aldehyde dehydrogenase" evidence="8">
    <location>
        <begin position="6"/>
        <end position="427"/>
    </location>
</feature>